<feature type="transmembrane region" description="Helical" evidence="6">
    <location>
        <begin position="370"/>
        <end position="389"/>
    </location>
</feature>
<evidence type="ECO:0000256" key="4">
    <source>
        <dbReference type="ARBA" id="ARBA00022989"/>
    </source>
</evidence>
<feature type="transmembrane region" description="Helical" evidence="6">
    <location>
        <begin position="262"/>
        <end position="284"/>
    </location>
</feature>
<feature type="transmembrane region" description="Helical" evidence="6">
    <location>
        <begin position="305"/>
        <end position="322"/>
    </location>
</feature>
<reference evidence="7 8" key="1">
    <citation type="submission" date="2019-09" db="EMBL/GenBank/DDBJ databases">
        <title>Chitinophaga ginsengihumi sp. nov., isolated from soil of ginseng rhizosphere.</title>
        <authorList>
            <person name="Lee J."/>
        </authorList>
    </citation>
    <scope>NUCLEOTIDE SEQUENCE [LARGE SCALE GENOMIC DNA]</scope>
    <source>
        <strain evidence="7 8">BN140078</strain>
    </source>
</reference>
<evidence type="ECO:0000313" key="7">
    <source>
        <dbReference type="EMBL" id="KAA2239142.1"/>
    </source>
</evidence>
<reference evidence="7 8" key="2">
    <citation type="submission" date="2019-09" db="EMBL/GenBank/DDBJ databases">
        <authorList>
            <person name="Jin C."/>
        </authorList>
    </citation>
    <scope>NUCLEOTIDE SEQUENCE [LARGE SCALE GENOMIC DNA]</scope>
    <source>
        <strain evidence="7 8">BN140078</strain>
    </source>
</reference>
<protein>
    <submittedName>
        <fullName evidence="7">Oligosaccharide flippase family protein</fullName>
    </submittedName>
</protein>
<evidence type="ECO:0000256" key="6">
    <source>
        <dbReference type="SAM" id="Phobius"/>
    </source>
</evidence>
<proteinExistence type="predicted"/>
<feature type="transmembrane region" description="Helical" evidence="6">
    <location>
        <begin position="342"/>
        <end position="363"/>
    </location>
</feature>
<evidence type="ECO:0000256" key="5">
    <source>
        <dbReference type="ARBA" id="ARBA00023136"/>
    </source>
</evidence>
<feature type="transmembrane region" description="Helical" evidence="6">
    <location>
        <begin position="157"/>
        <end position="175"/>
    </location>
</feature>
<feature type="transmembrane region" description="Helical" evidence="6">
    <location>
        <begin position="395"/>
        <end position="416"/>
    </location>
</feature>
<feature type="transmembrane region" description="Helical" evidence="6">
    <location>
        <begin position="9"/>
        <end position="29"/>
    </location>
</feature>
<organism evidence="7 8">
    <name type="scientific">Chitinophaga agrisoli</name>
    <dbReference type="NCBI Taxonomy" id="2607653"/>
    <lineage>
        <taxon>Bacteria</taxon>
        <taxon>Pseudomonadati</taxon>
        <taxon>Bacteroidota</taxon>
        <taxon>Chitinophagia</taxon>
        <taxon>Chitinophagales</taxon>
        <taxon>Chitinophagaceae</taxon>
        <taxon>Chitinophaga</taxon>
    </lineage>
</organism>
<feature type="transmembrane region" description="Helical" evidence="6">
    <location>
        <begin position="121"/>
        <end position="137"/>
    </location>
</feature>
<feature type="transmembrane region" description="Helical" evidence="6">
    <location>
        <begin position="428"/>
        <end position="448"/>
    </location>
</feature>
<dbReference type="PANTHER" id="PTHR30250:SF11">
    <property type="entry name" value="O-ANTIGEN TRANSPORTER-RELATED"/>
    <property type="match status" value="1"/>
</dbReference>
<keyword evidence="3 6" id="KW-0812">Transmembrane</keyword>
<evidence type="ECO:0000313" key="8">
    <source>
        <dbReference type="Proteomes" id="UP000324611"/>
    </source>
</evidence>
<dbReference type="EMBL" id="VUOC01000004">
    <property type="protein sequence ID" value="KAA2239142.1"/>
    <property type="molecule type" value="Genomic_DNA"/>
</dbReference>
<keyword evidence="5 6" id="KW-0472">Membrane</keyword>
<evidence type="ECO:0000256" key="3">
    <source>
        <dbReference type="ARBA" id="ARBA00022692"/>
    </source>
</evidence>
<comment type="caution">
    <text evidence="7">The sequence shown here is derived from an EMBL/GenBank/DDBJ whole genome shotgun (WGS) entry which is preliminary data.</text>
</comment>
<comment type="subcellular location">
    <subcellularLocation>
        <location evidence="1">Cell membrane</location>
        <topology evidence="1">Multi-pass membrane protein</topology>
    </subcellularLocation>
</comment>
<feature type="transmembrane region" description="Helical" evidence="6">
    <location>
        <begin position="79"/>
        <end position="101"/>
    </location>
</feature>
<dbReference type="Pfam" id="PF01943">
    <property type="entry name" value="Polysacc_synt"/>
    <property type="match status" value="1"/>
</dbReference>
<feature type="transmembrane region" description="Helical" evidence="6">
    <location>
        <begin position="454"/>
        <end position="473"/>
    </location>
</feature>
<keyword evidence="2" id="KW-1003">Cell membrane</keyword>
<keyword evidence="4 6" id="KW-1133">Transmembrane helix</keyword>
<evidence type="ECO:0000256" key="1">
    <source>
        <dbReference type="ARBA" id="ARBA00004651"/>
    </source>
</evidence>
<accession>A0A5B2VLE8</accession>
<evidence type="ECO:0000256" key="2">
    <source>
        <dbReference type="ARBA" id="ARBA00022475"/>
    </source>
</evidence>
<feature type="transmembrane region" description="Helical" evidence="6">
    <location>
        <begin position="181"/>
        <end position="201"/>
    </location>
</feature>
<dbReference type="Proteomes" id="UP000324611">
    <property type="component" value="Unassembled WGS sequence"/>
</dbReference>
<dbReference type="AlphaFoldDB" id="A0A5B2VLE8"/>
<dbReference type="PANTHER" id="PTHR30250">
    <property type="entry name" value="PST FAMILY PREDICTED COLANIC ACID TRANSPORTER"/>
    <property type="match status" value="1"/>
</dbReference>
<dbReference type="InterPro" id="IPR002797">
    <property type="entry name" value="Polysacc_synth"/>
</dbReference>
<dbReference type="GO" id="GO:0005886">
    <property type="term" value="C:plasma membrane"/>
    <property type="evidence" value="ECO:0007669"/>
    <property type="project" value="UniProtKB-SubCell"/>
</dbReference>
<gene>
    <name evidence="7" type="ORF">F0L74_23325</name>
</gene>
<keyword evidence="8" id="KW-1185">Reference proteome</keyword>
<name>A0A5B2VLE8_9BACT</name>
<sequence>MSEVRKKSLVATVYIYIGFVFGAINIFLFSRFFLPEQYGLTRVLLDLTILFASMAALGSPTLLTKFYPYYRDRLPAKNIDLIVLALAVGTVGLILLIIGILAFKPLIIRKFSGKSPLLVDYFYMVIPLTMFLVYFTILEAHAWNQFRSVVSNLFREVVFRIANLVIIVAYLLHWISFHTFIVLFSCLYIVCFLGLLTYMLYKKELPLSFRISPLTRRLWKKMTPYVLFILGGNIVLMLSQTIDGIIISSMLGLEYTAVFALASYLCTVIVVPQRSVVSLAFPIVARAWKERDMAKLEDVYRKSSINLLLIAAFLFTIIWINFDDALTVLKLDPLYRESKPALLFLALAKIVELGTGVNGQIIITSRKWKFELYSNIILLIFMLPVNYILIKYYGLIGAGIASFLSLTLFNTIRFLFLQRNFQLQPFTAKTIMAVILPVAAYFLIVYLVNIPNPWLNIFVRSVLFVGIYAFAVFKWRISEDAIQVFHTLRGRVARMRRR</sequence>
<feature type="transmembrane region" description="Helical" evidence="6">
    <location>
        <begin position="49"/>
        <end position="67"/>
    </location>
</feature>
<feature type="transmembrane region" description="Helical" evidence="6">
    <location>
        <begin position="222"/>
        <end position="242"/>
    </location>
</feature>
<dbReference type="InterPro" id="IPR050833">
    <property type="entry name" value="Poly_Biosynth_Transport"/>
</dbReference>
<dbReference type="RefSeq" id="WP_149840321.1">
    <property type="nucleotide sequence ID" value="NZ_VUOC01000004.1"/>
</dbReference>